<keyword evidence="3" id="KW-1185">Reference proteome</keyword>
<evidence type="ECO:0000313" key="2">
    <source>
        <dbReference type="EMBL" id="CAH9126960.1"/>
    </source>
</evidence>
<feature type="compositionally biased region" description="Gly residues" evidence="1">
    <location>
        <begin position="139"/>
        <end position="149"/>
    </location>
</feature>
<dbReference type="EMBL" id="CAMAPF010000945">
    <property type="protein sequence ID" value="CAH9126960.1"/>
    <property type="molecule type" value="Genomic_DNA"/>
</dbReference>
<comment type="caution">
    <text evidence="2">The sequence shown here is derived from an EMBL/GenBank/DDBJ whole genome shotgun (WGS) entry which is preliminary data.</text>
</comment>
<protein>
    <submittedName>
        <fullName evidence="2">Uncharacterized protein</fullName>
    </submittedName>
</protein>
<evidence type="ECO:0000313" key="3">
    <source>
        <dbReference type="Proteomes" id="UP001152523"/>
    </source>
</evidence>
<sequence length="149" mass="14796">MPPGQFGYPQQFGYPPSGPHFYTPGGGVPQAPHAGGVTSTGTVICNSALSHLNINALSASTTNSSSAGSSSDGGILGSVPHPVVCQICFSAGHSAITCPSRFSQPSAPAMLTTPGETNPALWYPDSGASAHMTASEGQSIGGGASTSYQ</sequence>
<reference evidence="2" key="1">
    <citation type="submission" date="2022-07" db="EMBL/GenBank/DDBJ databases">
        <authorList>
            <person name="Macas J."/>
            <person name="Novak P."/>
            <person name="Neumann P."/>
        </authorList>
    </citation>
    <scope>NUCLEOTIDE SEQUENCE</scope>
</reference>
<proteinExistence type="predicted"/>
<name>A0AAV0EUQ3_9ASTE</name>
<feature type="region of interest" description="Disordered" evidence="1">
    <location>
        <begin position="109"/>
        <end position="149"/>
    </location>
</feature>
<dbReference type="Proteomes" id="UP001152523">
    <property type="component" value="Unassembled WGS sequence"/>
</dbReference>
<evidence type="ECO:0000256" key="1">
    <source>
        <dbReference type="SAM" id="MobiDB-lite"/>
    </source>
</evidence>
<dbReference type="AlphaFoldDB" id="A0AAV0EUQ3"/>
<organism evidence="2 3">
    <name type="scientific">Cuscuta epithymum</name>
    <dbReference type="NCBI Taxonomy" id="186058"/>
    <lineage>
        <taxon>Eukaryota</taxon>
        <taxon>Viridiplantae</taxon>
        <taxon>Streptophyta</taxon>
        <taxon>Embryophyta</taxon>
        <taxon>Tracheophyta</taxon>
        <taxon>Spermatophyta</taxon>
        <taxon>Magnoliopsida</taxon>
        <taxon>eudicotyledons</taxon>
        <taxon>Gunneridae</taxon>
        <taxon>Pentapetalae</taxon>
        <taxon>asterids</taxon>
        <taxon>lamiids</taxon>
        <taxon>Solanales</taxon>
        <taxon>Convolvulaceae</taxon>
        <taxon>Cuscuteae</taxon>
        <taxon>Cuscuta</taxon>
        <taxon>Cuscuta subgen. Cuscuta</taxon>
    </lineage>
</organism>
<gene>
    <name evidence="2" type="ORF">CEPIT_LOCUS27940</name>
</gene>
<accession>A0AAV0EUQ3</accession>